<dbReference type="Pfam" id="PF09692">
    <property type="entry name" value="Arb1"/>
    <property type="match status" value="1"/>
</dbReference>
<dbReference type="Proteomes" id="UP001303160">
    <property type="component" value="Unassembled WGS sequence"/>
</dbReference>
<protein>
    <submittedName>
        <fullName evidence="2">Argonaute complex, subunit Arb1</fullName>
    </submittedName>
</protein>
<dbReference type="InterPro" id="IPR018606">
    <property type="entry name" value="Arb1"/>
</dbReference>
<reference evidence="2" key="2">
    <citation type="submission" date="2023-05" db="EMBL/GenBank/DDBJ databases">
        <authorList>
            <consortium name="Lawrence Berkeley National Laboratory"/>
            <person name="Steindorff A."/>
            <person name="Hensen N."/>
            <person name="Bonometti L."/>
            <person name="Westerberg I."/>
            <person name="Brannstrom I.O."/>
            <person name="Guillou S."/>
            <person name="Cros-Aarteil S."/>
            <person name="Calhoun S."/>
            <person name="Haridas S."/>
            <person name="Kuo A."/>
            <person name="Mondo S."/>
            <person name="Pangilinan J."/>
            <person name="Riley R."/>
            <person name="Labutti K."/>
            <person name="Andreopoulos B."/>
            <person name="Lipzen A."/>
            <person name="Chen C."/>
            <person name="Yanf M."/>
            <person name="Daum C."/>
            <person name="Ng V."/>
            <person name="Clum A."/>
            <person name="Ohm R."/>
            <person name="Martin F."/>
            <person name="Silar P."/>
            <person name="Natvig D."/>
            <person name="Lalanne C."/>
            <person name="Gautier V."/>
            <person name="Ament-Velasquez S.L."/>
            <person name="Kruys A."/>
            <person name="Hutchinson M.I."/>
            <person name="Powell A.J."/>
            <person name="Barry K."/>
            <person name="Miller A.N."/>
            <person name="Grigoriev I.V."/>
            <person name="Debuchy R."/>
            <person name="Gladieux P."/>
            <person name="Thoren M.H."/>
            <person name="Johannesson H."/>
        </authorList>
    </citation>
    <scope>NUCLEOTIDE SEQUENCE</scope>
    <source>
        <strain evidence="2">CBS 315.58</strain>
    </source>
</reference>
<accession>A0AAN7AS75</accession>
<organism evidence="2 3">
    <name type="scientific">Triangularia verruculosa</name>
    <dbReference type="NCBI Taxonomy" id="2587418"/>
    <lineage>
        <taxon>Eukaryota</taxon>
        <taxon>Fungi</taxon>
        <taxon>Dikarya</taxon>
        <taxon>Ascomycota</taxon>
        <taxon>Pezizomycotina</taxon>
        <taxon>Sordariomycetes</taxon>
        <taxon>Sordariomycetidae</taxon>
        <taxon>Sordariales</taxon>
        <taxon>Podosporaceae</taxon>
        <taxon>Triangularia</taxon>
    </lineage>
</organism>
<keyword evidence="3" id="KW-1185">Reference proteome</keyword>
<reference evidence="2" key="1">
    <citation type="journal article" date="2023" name="Mol. Phylogenet. Evol.">
        <title>Genome-scale phylogeny and comparative genomics of the fungal order Sordariales.</title>
        <authorList>
            <person name="Hensen N."/>
            <person name="Bonometti L."/>
            <person name="Westerberg I."/>
            <person name="Brannstrom I.O."/>
            <person name="Guillou S."/>
            <person name="Cros-Aarteil S."/>
            <person name="Calhoun S."/>
            <person name="Haridas S."/>
            <person name="Kuo A."/>
            <person name="Mondo S."/>
            <person name="Pangilinan J."/>
            <person name="Riley R."/>
            <person name="LaButti K."/>
            <person name="Andreopoulos B."/>
            <person name="Lipzen A."/>
            <person name="Chen C."/>
            <person name="Yan M."/>
            <person name="Daum C."/>
            <person name="Ng V."/>
            <person name="Clum A."/>
            <person name="Steindorff A."/>
            <person name="Ohm R.A."/>
            <person name="Martin F."/>
            <person name="Silar P."/>
            <person name="Natvig D.O."/>
            <person name="Lalanne C."/>
            <person name="Gautier V."/>
            <person name="Ament-Velasquez S.L."/>
            <person name="Kruys A."/>
            <person name="Hutchinson M.I."/>
            <person name="Powell A.J."/>
            <person name="Barry K."/>
            <person name="Miller A.N."/>
            <person name="Grigoriev I.V."/>
            <person name="Debuchy R."/>
            <person name="Gladieux P."/>
            <person name="Hiltunen Thoren M."/>
            <person name="Johannesson H."/>
        </authorList>
    </citation>
    <scope>NUCLEOTIDE SEQUENCE</scope>
    <source>
        <strain evidence="2">CBS 315.58</strain>
    </source>
</reference>
<name>A0AAN7AS75_9PEZI</name>
<evidence type="ECO:0000256" key="1">
    <source>
        <dbReference type="SAM" id="MobiDB-lite"/>
    </source>
</evidence>
<dbReference type="EMBL" id="MU863935">
    <property type="protein sequence ID" value="KAK4199206.1"/>
    <property type="molecule type" value="Genomic_DNA"/>
</dbReference>
<evidence type="ECO:0000313" key="2">
    <source>
        <dbReference type="EMBL" id="KAK4199206.1"/>
    </source>
</evidence>
<dbReference type="AlphaFoldDB" id="A0AAN7AS75"/>
<proteinExistence type="predicted"/>
<dbReference type="GO" id="GO:0031047">
    <property type="term" value="P:regulatory ncRNA-mediated gene silencing"/>
    <property type="evidence" value="ECO:0007669"/>
    <property type="project" value="InterPro"/>
</dbReference>
<feature type="compositionally biased region" description="Basic and acidic residues" evidence="1">
    <location>
        <begin position="37"/>
        <end position="46"/>
    </location>
</feature>
<sequence length="479" mass="53567">MDPSPADTASIEDQYDGTHDLAELTLPEGTGVLNEVVDQKSDDKETKKKKKKSKASKPTGFEEYYCEPLLTPTEAWDEKSMIYSPERPFVERIEEAIQRYRARRRLDSVRNQVFSQYLMLGGIDATARQFQSADKLPDDLLRESTKGQLRDMISDDVIQRGGGGGGRFYDPGAPEHWDVDFTGVVAGFMSHKIIDISGGDMEMVWIASNTIQNFLKYLLLHDVCPEYADDINSAIELCDKGFEEIGLVSNALRLVPGLFNRSVAANYCEEENSYAMSLLMDHKELDRGHAFNIVALIATIVLPTLGSYNAANIKALEVTNPIERTFEITSITPPTEEMRQKVALVSEHLRKSNPSLAPIQPCGVMAGRPVIVQDGWDITDKLTDEEVKEESSFILEERILEQLRVGMKLTMGVSACNVPGGGAFKVIRYVKDIKPTYYTFLPQELMRAWKEPVPNERPAPSVHDRHELLELAGDDGADD</sequence>
<dbReference type="GO" id="GO:0033167">
    <property type="term" value="C:ARC complex"/>
    <property type="evidence" value="ECO:0007669"/>
    <property type="project" value="InterPro"/>
</dbReference>
<feature type="region of interest" description="Disordered" evidence="1">
    <location>
        <begin position="454"/>
        <end position="479"/>
    </location>
</feature>
<gene>
    <name evidence="2" type="ORF">QBC40DRAFT_282396</name>
</gene>
<comment type="caution">
    <text evidence="2">The sequence shown here is derived from an EMBL/GenBank/DDBJ whole genome shotgun (WGS) entry which is preliminary data.</text>
</comment>
<feature type="region of interest" description="Disordered" evidence="1">
    <location>
        <begin position="25"/>
        <end position="54"/>
    </location>
</feature>
<evidence type="ECO:0000313" key="3">
    <source>
        <dbReference type="Proteomes" id="UP001303160"/>
    </source>
</evidence>